<evidence type="ECO:0000313" key="1">
    <source>
        <dbReference type="EMBL" id="ALY09537.1"/>
    </source>
</evidence>
<accession>A0A0U4JMD6</accession>
<keyword evidence="2" id="KW-1185">Reference proteome</keyword>
<dbReference type="InterPro" id="IPR027417">
    <property type="entry name" value="P-loop_NTPase"/>
</dbReference>
<dbReference type="KEGG" id="vg:40078868"/>
<gene>
    <name evidence="1" type="primary">10</name>
    <name evidence="1" type="ORF">LAROYE_10</name>
</gene>
<protein>
    <submittedName>
        <fullName evidence="1">Terminase large subunit</fullName>
    </submittedName>
</protein>
<reference evidence="2" key="1">
    <citation type="submission" date="2015-11" db="EMBL/GenBank/DDBJ databases">
        <authorList>
            <person name="Dogans D."/>
            <person name="Schneider V.M."/>
            <person name="Bradley K.W."/>
            <person name="Asai D.J."/>
            <person name="Bowman C.A."/>
            <person name="Russell D.A."/>
            <person name="Pope W.H."/>
            <person name="Jacobs-Sera D."/>
            <person name="Hendrix R.W."/>
            <person name="Hatfull G.F."/>
        </authorList>
    </citation>
    <scope>NUCLEOTIDE SEQUENCE [LARGE SCALE GENOMIC DNA]</scope>
</reference>
<dbReference type="OrthoDB" id="2042at10239"/>
<organism evidence="1 2">
    <name type="scientific">Arthrobacter phage Laroye</name>
    <dbReference type="NCBI Taxonomy" id="1772305"/>
    <lineage>
        <taxon>Viruses</taxon>
        <taxon>Duplodnaviria</taxon>
        <taxon>Heunggongvirae</taxon>
        <taxon>Uroviricota</taxon>
        <taxon>Caudoviricetes</taxon>
        <taxon>Laroyevirus</taxon>
        <taxon>Laroyevirus laroye</taxon>
    </lineage>
</organism>
<dbReference type="Gene3D" id="3.30.420.240">
    <property type="match status" value="1"/>
</dbReference>
<evidence type="ECO:0000313" key="2">
    <source>
        <dbReference type="Proteomes" id="UP000222336"/>
    </source>
</evidence>
<dbReference type="GeneID" id="40078868"/>
<dbReference type="RefSeq" id="YP_009603000.1">
    <property type="nucleotide sequence ID" value="NC_041947.1"/>
</dbReference>
<dbReference type="EMBL" id="KU160654">
    <property type="protein sequence ID" value="ALY09537.1"/>
    <property type="molecule type" value="Genomic_DNA"/>
</dbReference>
<name>A0A0U4JMD6_9CAUD</name>
<proteinExistence type="predicted"/>
<dbReference type="Gene3D" id="3.40.50.300">
    <property type="entry name" value="P-loop containing nucleotide triphosphate hydrolases"/>
    <property type="match status" value="1"/>
</dbReference>
<sequence>MPVDALDRLLALDPMARRAVMTKLSQPERLTLLGAIEFRQSNPWIKYQGDPVGFVQQGLGETIWSKQVEILESLRDNKRTAVSACHAPGKTHLAARIVAYWATVYPPGTTKIITTSTTYRQVKNALWPHIRRIQRDKGLPGWTNPTEWKIGDLGELVAEGIKPPDHQEAALNGYHAPNMLILVDEAGGISPSFGRDLEALTTGVNTKMVILGNPPVDAERTWFEGICASPNYNHIEISAFDTPNFTKEKTDMCASCPEGVPAHEIAQHLVDELWVANLAAEFGTDSAFYKARALAKFPRDNASKTLPMSWLELAHENELETGTERIMLGVDIASDGGDEFVIAKADGWKLTIEYSKSGADNESSVDVAGKILEYIREAERVHEQRGITEPVRVKIDSIGVGWGVVGLLKQWRKENKMQAEIVGVNVAERARDSVKFSSQRSEMWWNFRQLIQPDPKNDGEPVLHIATSLKEMAQLNAPAYKTDSAGRIQIESKDSMKKRGVGSPDRAEAMLLCVYEPVVKTQLVAPVGLTRSNPWDALRK</sequence>
<dbReference type="Proteomes" id="UP000222336">
    <property type="component" value="Segment"/>
</dbReference>